<gene>
    <name evidence="2" type="ORF">Mlaev_00049</name>
</gene>
<evidence type="ECO:0000313" key="2">
    <source>
        <dbReference type="EMBL" id="KXZ61842.1"/>
    </source>
</evidence>
<evidence type="ECO:0000259" key="1">
    <source>
        <dbReference type="PROSITE" id="PS50056"/>
    </source>
</evidence>
<sequence length="190" mass="21491">MEQPVKHADVCELTPQLWTGAELHPSDPAVARLQLDEVVAAGVDAIIDCRYERDDADWVTAAIPHMDYLYIGVEDAGWRMQHDWFDAGTNYAIDQMKDGHVVLAHCQAGINRGPSMAFAIMLATGWDALEALSHIRAARPTARIRYAEDAVDWWFTKVEAPTDERKRQVNRVRQWRRDNGLASRSNVDAH</sequence>
<dbReference type="Proteomes" id="UP000075357">
    <property type="component" value="Unassembled WGS sequence"/>
</dbReference>
<feature type="domain" description="Tyrosine specific protein phosphatases" evidence="1">
    <location>
        <begin position="83"/>
        <end position="140"/>
    </location>
</feature>
<comment type="caution">
    <text evidence="2">The sequence shown here is derived from an EMBL/GenBank/DDBJ whole genome shotgun (WGS) entry which is preliminary data.</text>
</comment>
<proteinExistence type="predicted"/>
<dbReference type="InterPro" id="IPR000340">
    <property type="entry name" value="Dual-sp_phosphatase_cat-dom"/>
</dbReference>
<organism evidence="2 3">
    <name type="scientific">Microbacterium laevaniformans</name>
    <dbReference type="NCBI Taxonomy" id="36807"/>
    <lineage>
        <taxon>Bacteria</taxon>
        <taxon>Bacillati</taxon>
        <taxon>Actinomycetota</taxon>
        <taxon>Actinomycetes</taxon>
        <taxon>Micrococcales</taxon>
        <taxon>Microbacteriaceae</taxon>
        <taxon>Microbacterium</taxon>
    </lineage>
</organism>
<dbReference type="STRING" id="36807.Mlaev_00049"/>
<dbReference type="CDD" id="cd14498">
    <property type="entry name" value="DSP"/>
    <property type="match status" value="1"/>
</dbReference>
<accession>A0A150HI96</accession>
<dbReference type="PATRIC" id="fig|36807.3.peg.50"/>
<keyword evidence="3" id="KW-1185">Reference proteome</keyword>
<dbReference type="InterPro" id="IPR000387">
    <property type="entry name" value="Tyr_Pase_dom"/>
</dbReference>
<name>A0A150HI96_9MICO</name>
<evidence type="ECO:0000313" key="3">
    <source>
        <dbReference type="Proteomes" id="UP000075357"/>
    </source>
</evidence>
<dbReference type="Gene3D" id="3.90.190.10">
    <property type="entry name" value="Protein tyrosine phosphatase superfamily"/>
    <property type="match status" value="1"/>
</dbReference>
<protein>
    <submittedName>
        <fullName evidence="2">Dual specificity phosphatase, catalytic domain</fullName>
    </submittedName>
</protein>
<dbReference type="PROSITE" id="PS50056">
    <property type="entry name" value="TYR_PHOSPHATASE_2"/>
    <property type="match status" value="1"/>
</dbReference>
<dbReference type="Pfam" id="PF00782">
    <property type="entry name" value="DSPc"/>
    <property type="match status" value="1"/>
</dbReference>
<dbReference type="RefSeq" id="WP_082784201.1">
    <property type="nucleotide sequence ID" value="NZ_LRAD01000004.1"/>
</dbReference>
<dbReference type="AlphaFoldDB" id="A0A150HI96"/>
<reference evidence="2 3" key="1">
    <citation type="submission" date="2016-01" db="EMBL/GenBank/DDBJ databases">
        <title>Draft genome sequences of Microbacterium laevaniformans LCDC 91-0039 and the type strain of Microbacterium hominis LCDC 84-209.</title>
        <authorList>
            <person name="Bernier A.-M."/>
            <person name="Bernard K."/>
        </authorList>
    </citation>
    <scope>NUCLEOTIDE SEQUENCE [LARGE SCALE GENOMIC DNA]</scope>
    <source>
        <strain evidence="2 3">LCDC 91-0039</strain>
    </source>
</reference>
<dbReference type="EMBL" id="LRAD01000004">
    <property type="protein sequence ID" value="KXZ61842.1"/>
    <property type="molecule type" value="Genomic_DNA"/>
</dbReference>
<dbReference type="InterPro" id="IPR029021">
    <property type="entry name" value="Prot-tyrosine_phosphatase-like"/>
</dbReference>
<dbReference type="SUPFAM" id="SSF52799">
    <property type="entry name" value="(Phosphotyrosine protein) phosphatases II"/>
    <property type="match status" value="1"/>
</dbReference>